<feature type="domain" description="Carbamoyltransferase C-terminal" evidence="3">
    <location>
        <begin position="418"/>
        <end position="587"/>
    </location>
</feature>
<feature type="domain" description="Carbamoyltransferase" evidence="2">
    <location>
        <begin position="16"/>
        <end position="363"/>
    </location>
</feature>
<dbReference type="Proteomes" id="UP000503004">
    <property type="component" value="Chromosome"/>
</dbReference>
<dbReference type="Gene3D" id="3.90.870.20">
    <property type="entry name" value="Carbamoyltransferase, C-terminal domain"/>
    <property type="match status" value="1"/>
</dbReference>
<protein>
    <submittedName>
        <fullName evidence="4">Nodulation protein nolNO</fullName>
    </submittedName>
</protein>
<keyword evidence="5" id="KW-1185">Reference proteome</keyword>
<comment type="similarity">
    <text evidence="1">Belongs to the NodU/CmcH family.</text>
</comment>
<dbReference type="CDD" id="cd24033">
    <property type="entry name" value="ASKHA_NBD_NodU_CmcH-like_N"/>
    <property type="match status" value="1"/>
</dbReference>
<evidence type="ECO:0000259" key="3">
    <source>
        <dbReference type="Pfam" id="PF16861"/>
    </source>
</evidence>
<dbReference type="InterPro" id="IPR051338">
    <property type="entry name" value="NodU/CmcH_Carbamoyltrnsfr"/>
</dbReference>
<dbReference type="PANTHER" id="PTHR34847">
    <property type="entry name" value="NODULATION PROTEIN U"/>
    <property type="match status" value="1"/>
</dbReference>
<dbReference type="Pfam" id="PF16861">
    <property type="entry name" value="Carbam_trans_C"/>
    <property type="match status" value="1"/>
</dbReference>
<dbReference type="InterPro" id="IPR031730">
    <property type="entry name" value="Carbam_trans_C"/>
</dbReference>
<dbReference type="KEGG" id="metu:GNH96_08810"/>
<organism evidence="4 5">
    <name type="scientific">Methylococcus geothermalis</name>
    <dbReference type="NCBI Taxonomy" id="2681310"/>
    <lineage>
        <taxon>Bacteria</taxon>
        <taxon>Pseudomonadati</taxon>
        <taxon>Pseudomonadota</taxon>
        <taxon>Gammaproteobacteria</taxon>
        <taxon>Methylococcales</taxon>
        <taxon>Methylococcaceae</taxon>
        <taxon>Methylococcus</taxon>
    </lineage>
</organism>
<evidence type="ECO:0000313" key="5">
    <source>
        <dbReference type="Proteomes" id="UP000503004"/>
    </source>
</evidence>
<dbReference type="AlphaFoldDB" id="A0A858Q8A7"/>
<proteinExistence type="inferred from homology"/>
<dbReference type="EMBL" id="CP046565">
    <property type="protein sequence ID" value="QJD30060.1"/>
    <property type="molecule type" value="Genomic_DNA"/>
</dbReference>
<gene>
    <name evidence="4" type="ORF">GNH96_08810</name>
</gene>
<accession>A0A858Q8A7</accession>
<sequence>MRNLTMRPSKARTYYLGLCLTYHDPALAIVGPDGGILFAEAAERRLQSKRALNAPPDDLFQTPALLQAHCADADEFVIACNWQEPRPLHEHLARWAGWLSPEGILANAGRRLHAWLEPYQLYHMQAAQHHALKSRLLNLARSLRRDFPGVPVRIRAYDHHLSHAALACYGSPFETAACAVIDSYGETGSMAFFDYRDGRLRPVAKLDGPQSLGFYYMKLTELCGFDWLGGEEWKVMGLASYGRADAEVMGWLRDMMQVDGLRLKTGHAVFFDRLQRLESRRRHPEQAPESAADLAHTGQLFFAETVNRLLTNFHARGCSGHLALAGGCALNSVCNGQIPRGTPFRALYVPPAPADDGTALGAAWLAFREDHPGQSFEPGHLSPYLGSEIAAADIERFARYAGVPVRHLPGDALIGAAAELLAQGKILGWLQGKAEFGPRSLGNRSILADPRHAETGERINREVKFRERFRPYAPAILHEYGPDWFEAYQESRYMERTLRFRPEARERVPAVVHVDGTGRLQTVKQSWNPRFHALLEAFHRLSGVPVLLNTSFNVMGKPMVHSMEDAFAVFLGSGMDALVAGDHLFTKPETLP</sequence>
<dbReference type="SUPFAM" id="SSF53067">
    <property type="entry name" value="Actin-like ATPase domain"/>
    <property type="match status" value="1"/>
</dbReference>
<dbReference type="InterPro" id="IPR003696">
    <property type="entry name" value="Carbtransf_dom"/>
</dbReference>
<dbReference type="PANTHER" id="PTHR34847:SF1">
    <property type="entry name" value="NODULATION PROTEIN U"/>
    <property type="match status" value="1"/>
</dbReference>
<dbReference type="Gene3D" id="3.30.420.40">
    <property type="match status" value="2"/>
</dbReference>
<dbReference type="InterPro" id="IPR038152">
    <property type="entry name" value="Carbam_trans_C_sf"/>
</dbReference>
<evidence type="ECO:0000313" key="4">
    <source>
        <dbReference type="EMBL" id="QJD30060.1"/>
    </source>
</evidence>
<evidence type="ECO:0000256" key="1">
    <source>
        <dbReference type="ARBA" id="ARBA00006129"/>
    </source>
</evidence>
<reference evidence="5" key="1">
    <citation type="submission" date="2019-12" db="EMBL/GenBank/DDBJ databases">
        <authorList>
            <person name="Awala S.I."/>
            <person name="Rhee S.K."/>
        </authorList>
    </citation>
    <scope>NUCLEOTIDE SEQUENCE [LARGE SCALE GENOMIC DNA]</scope>
    <source>
        <strain evidence="5">IM1</strain>
    </source>
</reference>
<dbReference type="InterPro" id="IPR043129">
    <property type="entry name" value="ATPase_NBD"/>
</dbReference>
<dbReference type="GO" id="GO:0003824">
    <property type="term" value="F:catalytic activity"/>
    <property type="evidence" value="ECO:0007669"/>
    <property type="project" value="InterPro"/>
</dbReference>
<name>A0A858Q8A7_9GAMM</name>
<dbReference type="Pfam" id="PF02543">
    <property type="entry name" value="Carbam_trans_N"/>
    <property type="match status" value="1"/>
</dbReference>
<evidence type="ECO:0000259" key="2">
    <source>
        <dbReference type="Pfam" id="PF02543"/>
    </source>
</evidence>